<dbReference type="Pfam" id="PF12079">
    <property type="entry name" value="DUF3558"/>
    <property type="match status" value="1"/>
</dbReference>
<dbReference type="RefSeq" id="WP_090066627.1">
    <property type="nucleotide sequence ID" value="NZ_FOFT01000006.1"/>
</dbReference>
<keyword evidence="4" id="KW-1185">Reference proteome</keyword>
<feature type="signal peptide" evidence="2">
    <location>
        <begin position="1"/>
        <end position="23"/>
    </location>
</feature>
<proteinExistence type="predicted"/>
<evidence type="ECO:0000313" key="4">
    <source>
        <dbReference type="Proteomes" id="UP000199028"/>
    </source>
</evidence>
<dbReference type="PROSITE" id="PS51257">
    <property type="entry name" value="PROKAR_LIPOPROTEIN"/>
    <property type="match status" value="1"/>
</dbReference>
<evidence type="ECO:0008006" key="5">
    <source>
        <dbReference type="Google" id="ProtNLM"/>
    </source>
</evidence>
<evidence type="ECO:0000256" key="1">
    <source>
        <dbReference type="SAM" id="MobiDB-lite"/>
    </source>
</evidence>
<evidence type="ECO:0000313" key="3">
    <source>
        <dbReference type="EMBL" id="SER73787.1"/>
    </source>
</evidence>
<dbReference type="EMBL" id="FOFT01000006">
    <property type="protein sequence ID" value="SER73787.1"/>
    <property type="molecule type" value="Genomic_DNA"/>
</dbReference>
<name>A0A1H9RMB7_9PSEU</name>
<dbReference type="InterPro" id="IPR024520">
    <property type="entry name" value="DUF3558"/>
</dbReference>
<dbReference type="OrthoDB" id="3699711at2"/>
<dbReference type="Proteomes" id="UP000199028">
    <property type="component" value="Unassembled WGS sequence"/>
</dbReference>
<feature type="chain" id="PRO_5011795233" description="DUF3558 domain-containing protein" evidence="2">
    <location>
        <begin position="24"/>
        <end position="177"/>
    </location>
</feature>
<dbReference type="AlphaFoldDB" id="A0A1H9RMB7"/>
<organism evidence="3 4">
    <name type="scientific">Lentzea flaviverrucosa</name>
    <dbReference type="NCBI Taxonomy" id="200379"/>
    <lineage>
        <taxon>Bacteria</taxon>
        <taxon>Bacillati</taxon>
        <taxon>Actinomycetota</taxon>
        <taxon>Actinomycetes</taxon>
        <taxon>Pseudonocardiales</taxon>
        <taxon>Pseudonocardiaceae</taxon>
        <taxon>Lentzea</taxon>
    </lineage>
</organism>
<reference evidence="4" key="1">
    <citation type="submission" date="2016-10" db="EMBL/GenBank/DDBJ databases">
        <authorList>
            <person name="Varghese N."/>
            <person name="Submissions S."/>
        </authorList>
    </citation>
    <scope>NUCLEOTIDE SEQUENCE [LARGE SCALE GENOMIC DNA]</scope>
    <source>
        <strain evidence="4">CGMCC 4.578</strain>
    </source>
</reference>
<protein>
    <recommendedName>
        <fullName evidence="5">DUF3558 domain-containing protein</fullName>
    </recommendedName>
</protein>
<keyword evidence="2" id="KW-0732">Signal</keyword>
<sequence>MKRTLIAAAIGLTALSAGCTGTAGTPQPGPSGGETPTNTSGAASGLASVKSCDLLSEAEVKGFGLEYPGEAKKLGAADNCRWKVSGDGGVSVSVRPDAGVKDLNTKGDKDVETKIGKFDAIRSEGFEGAKSTCAIWISVTDSSTVSVIGTVDLAREDTAAACERAEKAAEKVAAKLP</sequence>
<accession>A0A1H9RMB7</accession>
<gene>
    <name evidence="3" type="ORF">SAMN05216195_106315</name>
</gene>
<feature type="region of interest" description="Disordered" evidence="1">
    <location>
        <begin position="19"/>
        <end position="44"/>
    </location>
</feature>
<evidence type="ECO:0000256" key="2">
    <source>
        <dbReference type="SAM" id="SignalP"/>
    </source>
</evidence>